<reference evidence="2" key="1">
    <citation type="submission" date="2017-02" db="UniProtKB">
        <authorList>
            <consortium name="WormBaseParasite"/>
        </authorList>
    </citation>
    <scope>IDENTIFICATION</scope>
</reference>
<protein>
    <submittedName>
        <fullName evidence="2">Integrase_H2C2 domain-containing protein</fullName>
    </submittedName>
</protein>
<evidence type="ECO:0000313" key="1">
    <source>
        <dbReference type="Proteomes" id="UP000046392"/>
    </source>
</evidence>
<evidence type="ECO:0000313" key="2">
    <source>
        <dbReference type="WBParaSite" id="SPAL_0001321525.1"/>
    </source>
</evidence>
<name>A0A0N5C5I7_STREA</name>
<dbReference type="AlphaFoldDB" id="A0A0N5C5I7"/>
<accession>A0A0N5C5I7</accession>
<dbReference type="Proteomes" id="UP000046392">
    <property type="component" value="Unplaced"/>
</dbReference>
<organism evidence="1 2">
    <name type="scientific">Strongyloides papillosus</name>
    <name type="common">Intestinal threadworm</name>
    <dbReference type="NCBI Taxonomy" id="174720"/>
    <lineage>
        <taxon>Eukaryota</taxon>
        <taxon>Metazoa</taxon>
        <taxon>Ecdysozoa</taxon>
        <taxon>Nematoda</taxon>
        <taxon>Chromadorea</taxon>
        <taxon>Rhabditida</taxon>
        <taxon>Tylenchina</taxon>
        <taxon>Panagrolaimomorpha</taxon>
        <taxon>Strongyloidoidea</taxon>
        <taxon>Strongyloididae</taxon>
        <taxon>Strongyloides</taxon>
    </lineage>
</organism>
<sequence length="253" mass="29251">MSNVSNRTTDDLTDPATVDDLEKKTRLLLRTAFSGKVKDRVKHSDTFDLTAKTYNIKNLSETANSTKTWNYETILDELNGKTVKSIDPNIQLDEFNQKDDKIIYCTTHVGTTDSRIKIKSFDYCHNIFSTVDRTISCCQLCLTMRKLIYKLYVSWVIATNPRQINSFNFIMLVTQHNDESAIQVLESQLTIFLFSSFDCQHALDESLNENHVESDLKSLQLSINFKKSIIHTKRDYGSDTYSYDGYKRLFDKN</sequence>
<proteinExistence type="predicted"/>
<keyword evidence="1" id="KW-1185">Reference proteome</keyword>
<dbReference type="WBParaSite" id="SPAL_0001321525.1">
    <property type="protein sequence ID" value="SPAL_0001321525.1"/>
    <property type="gene ID" value="SPAL_0001321525"/>
</dbReference>